<feature type="domain" description="Cohesin" evidence="4">
    <location>
        <begin position="41"/>
        <end position="142"/>
    </location>
</feature>
<keyword evidence="2" id="KW-0472">Membrane</keyword>
<dbReference type="HOGENOM" id="CLU_1000208_0_0_9"/>
<dbReference type="GO" id="GO:0000272">
    <property type="term" value="P:polysaccharide catabolic process"/>
    <property type="evidence" value="ECO:0007669"/>
    <property type="project" value="InterPro"/>
</dbReference>
<organism evidence="5 6">
    <name type="scientific">Eubacterium plexicaudatum ASF492</name>
    <dbReference type="NCBI Taxonomy" id="1235802"/>
    <lineage>
        <taxon>Bacteria</taxon>
        <taxon>Bacillati</taxon>
        <taxon>Bacillota</taxon>
        <taxon>Clostridia</taxon>
        <taxon>Eubacteriales</taxon>
        <taxon>Eubacteriaceae</taxon>
        <taxon>Eubacterium</taxon>
    </lineage>
</organism>
<feature type="compositionally biased region" description="Polar residues" evidence="1">
    <location>
        <begin position="205"/>
        <end position="252"/>
    </location>
</feature>
<evidence type="ECO:0000256" key="2">
    <source>
        <dbReference type="SAM" id="Phobius"/>
    </source>
</evidence>
<feature type="transmembrane region" description="Helical" evidence="2">
    <location>
        <begin position="270"/>
        <end position="287"/>
    </location>
</feature>
<evidence type="ECO:0000259" key="4">
    <source>
        <dbReference type="Pfam" id="PF00963"/>
    </source>
</evidence>
<dbReference type="Gene3D" id="2.60.40.680">
    <property type="match status" value="1"/>
</dbReference>
<name>N1ZKM1_9FIRM</name>
<keyword evidence="3" id="KW-0732">Signal</keyword>
<feature type="region of interest" description="Disordered" evidence="1">
    <location>
        <begin position="158"/>
        <end position="258"/>
    </location>
</feature>
<dbReference type="Proteomes" id="UP000012589">
    <property type="component" value="Unassembled WGS sequence"/>
</dbReference>
<evidence type="ECO:0000313" key="5">
    <source>
        <dbReference type="EMBL" id="EMZ17527.1"/>
    </source>
</evidence>
<evidence type="ECO:0000256" key="3">
    <source>
        <dbReference type="SAM" id="SignalP"/>
    </source>
</evidence>
<keyword evidence="2" id="KW-1133">Transmembrane helix</keyword>
<feature type="signal peptide" evidence="3">
    <location>
        <begin position="1"/>
        <end position="25"/>
    </location>
</feature>
<evidence type="ECO:0000256" key="1">
    <source>
        <dbReference type="SAM" id="MobiDB-lite"/>
    </source>
</evidence>
<gene>
    <name evidence="5" type="ORF">C823_05947</name>
</gene>
<dbReference type="GO" id="GO:0030246">
    <property type="term" value="F:carbohydrate binding"/>
    <property type="evidence" value="ECO:0007669"/>
    <property type="project" value="InterPro"/>
</dbReference>
<dbReference type="Pfam" id="PF00963">
    <property type="entry name" value="Cohesin"/>
    <property type="match status" value="1"/>
</dbReference>
<evidence type="ECO:0000313" key="6">
    <source>
        <dbReference type="Proteomes" id="UP000012589"/>
    </source>
</evidence>
<keyword evidence="6" id="KW-1185">Reference proteome</keyword>
<dbReference type="SUPFAM" id="SSF49384">
    <property type="entry name" value="Carbohydrate-binding domain"/>
    <property type="match status" value="1"/>
</dbReference>
<proteinExistence type="predicted"/>
<keyword evidence="2" id="KW-0812">Transmembrane</keyword>
<dbReference type="InterPro" id="IPR002102">
    <property type="entry name" value="Cohesin_dom"/>
</dbReference>
<dbReference type="InterPro" id="IPR008965">
    <property type="entry name" value="CBM2/CBM3_carb-bd_dom_sf"/>
</dbReference>
<comment type="caution">
    <text evidence="5">The sequence shown here is derived from an EMBL/GenBank/DDBJ whole genome shotgun (WGS) entry which is preliminary data.</text>
</comment>
<reference evidence="5 6" key="1">
    <citation type="journal article" date="2014" name="Genome Announc.">
        <title>Draft genome sequences of the altered schaedler flora, a defined bacterial community from gnotobiotic mice.</title>
        <authorList>
            <person name="Wannemuehler M.J."/>
            <person name="Overstreet A.M."/>
            <person name="Ward D.V."/>
            <person name="Phillips G.J."/>
        </authorList>
    </citation>
    <scope>NUCLEOTIDE SEQUENCE [LARGE SCALE GENOMIC DNA]</scope>
    <source>
        <strain evidence="5 6">ASF492</strain>
    </source>
</reference>
<feature type="compositionally biased region" description="Basic and acidic residues" evidence="1">
    <location>
        <begin position="164"/>
        <end position="176"/>
    </location>
</feature>
<dbReference type="AlphaFoldDB" id="N1ZKM1"/>
<dbReference type="PATRIC" id="fig|1235802.3.peg.6283"/>
<accession>N1ZKM1</accession>
<sequence length="295" mass="30333">MKDRKKYLPCLLIAMLFVCMMQVYSANAAASPSLSASADAAGVSEGGYVNVSVNLSGNPSISTIGAALAYDSSVLRYESASWNSGFSGSDMKMASDTGSEVNLSVVCDSSYSADGTVVTVRFQAVSDSSSIPVTLSLRDMADADLAAVTDCKVSSRVHVPETAGSRDDDTDKKDDAEGSETQETGNTENKDSTERTSSSSEQQAEDTASTGTGAVQGVSHTVAASTQEAAADSGVQQTSVQKVQQAPASGSGSAKPDQNYKTGAGLGNDIFLVIAAACGILALMLAVRKRGEEKK</sequence>
<dbReference type="EMBL" id="AQFT01000206">
    <property type="protein sequence ID" value="EMZ17527.1"/>
    <property type="molecule type" value="Genomic_DNA"/>
</dbReference>
<feature type="chain" id="PRO_5038857029" description="Cohesin domain-containing protein" evidence="3">
    <location>
        <begin position="26"/>
        <end position="295"/>
    </location>
</feature>
<dbReference type="STRING" id="1235802.C823_05947"/>
<protein>
    <recommendedName>
        <fullName evidence="4">Cohesin domain-containing protein</fullName>
    </recommendedName>
</protein>